<dbReference type="SUPFAM" id="SSF102645">
    <property type="entry name" value="CoaB-like"/>
    <property type="match status" value="1"/>
</dbReference>
<dbReference type="InterPro" id="IPR035929">
    <property type="entry name" value="CoaB-like_sf"/>
</dbReference>
<feature type="domain" description="Flavoprotein" evidence="5">
    <location>
        <begin position="6"/>
        <end position="178"/>
    </location>
</feature>
<dbReference type="Gene3D" id="3.40.50.10300">
    <property type="entry name" value="CoaB-like"/>
    <property type="match status" value="1"/>
</dbReference>
<evidence type="ECO:0000259" key="5">
    <source>
        <dbReference type="Pfam" id="PF02441"/>
    </source>
</evidence>
<comment type="similarity">
    <text evidence="3 4">In the C-terminal section; belongs to the PPC synthetase family.</text>
</comment>
<dbReference type="PANTHER" id="PTHR14359:SF6">
    <property type="entry name" value="PHOSPHOPANTOTHENOYLCYSTEINE DECARBOXYLASE"/>
    <property type="match status" value="1"/>
</dbReference>
<comment type="catalytic activity">
    <reaction evidence="3 4">
        <text>N-[(R)-4-phosphopantothenoyl]-L-cysteine + H(+) = (R)-4'-phosphopantetheine + CO2</text>
        <dbReference type="Rhea" id="RHEA:16793"/>
        <dbReference type="ChEBI" id="CHEBI:15378"/>
        <dbReference type="ChEBI" id="CHEBI:16526"/>
        <dbReference type="ChEBI" id="CHEBI:59458"/>
        <dbReference type="ChEBI" id="CHEBI:61723"/>
        <dbReference type="EC" id="4.1.1.36"/>
    </reaction>
</comment>
<dbReference type="GO" id="GO:0046872">
    <property type="term" value="F:metal ion binding"/>
    <property type="evidence" value="ECO:0007669"/>
    <property type="project" value="UniProtKB-KW"/>
</dbReference>
<comment type="caution">
    <text evidence="7">The sequence shown here is derived from an EMBL/GenBank/DDBJ whole genome shotgun (WGS) entry which is preliminary data.</text>
</comment>
<comment type="similarity">
    <text evidence="3 4">In the N-terminal section; belongs to the HFCD (homo-oligomeric flavin containing Cys decarboxylase) superfamily.</text>
</comment>
<dbReference type="GO" id="GO:0015937">
    <property type="term" value="P:coenzyme A biosynthetic process"/>
    <property type="evidence" value="ECO:0007669"/>
    <property type="project" value="UniProtKB-UniRule"/>
</dbReference>
<keyword evidence="3 4" id="KW-0285">Flavoprotein</keyword>
<feature type="binding site" evidence="3">
    <location>
        <begin position="306"/>
        <end position="309"/>
    </location>
    <ligand>
        <name>CTP</name>
        <dbReference type="ChEBI" id="CHEBI:37563"/>
    </ligand>
</feature>
<comment type="pathway">
    <text evidence="3 4">Cofactor biosynthesis; coenzyme A biosynthesis; CoA from (R)-pantothenate: step 3/5.</text>
</comment>
<dbReference type="GO" id="GO:0071513">
    <property type="term" value="C:phosphopantothenoylcysteine decarboxylase complex"/>
    <property type="evidence" value="ECO:0007669"/>
    <property type="project" value="TreeGrafter"/>
</dbReference>
<feature type="domain" description="DNA/pantothenate metabolism flavoprotein C-terminal" evidence="6">
    <location>
        <begin position="185"/>
        <end position="395"/>
    </location>
</feature>
<proteinExistence type="inferred from homology"/>
<dbReference type="SUPFAM" id="SSF52507">
    <property type="entry name" value="Homo-oligomeric flavin-containing Cys decarboxylases, HFCD"/>
    <property type="match status" value="1"/>
</dbReference>
<comment type="cofactor">
    <cofactor evidence="3">
        <name>Mg(2+)</name>
        <dbReference type="ChEBI" id="CHEBI:18420"/>
    </cofactor>
</comment>
<dbReference type="GO" id="GO:0004632">
    <property type="term" value="F:phosphopantothenate--cysteine ligase activity"/>
    <property type="evidence" value="ECO:0007669"/>
    <property type="project" value="UniProtKB-UniRule"/>
</dbReference>
<keyword evidence="1 3" id="KW-0210">Decarboxylase</keyword>
<keyword evidence="3" id="KW-0511">Multifunctional enzyme</keyword>
<accession>A0A094J8T8</accession>
<feature type="binding site" evidence="3">
    <location>
        <position position="338"/>
    </location>
    <ligand>
        <name>CTP</name>
        <dbReference type="ChEBI" id="CHEBI:37563"/>
    </ligand>
</feature>
<dbReference type="eggNOG" id="COG0452">
    <property type="taxonomic scope" value="Bacteria"/>
</dbReference>
<dbReference type="Pfam" id="PF02441">
    <property type="entry name" value="Flavoprotein"/>
    <property type="match status" value="1"/>
</dbReference>
<feature type="active site" description="Proton donor" evidence="3">
    <location>
        <position position="158"/>
    </location>
</feature>
<keyword evidence="3" id="KW-0479">Metal-binding</keyword>
<keyword evidence="3 4" id="KW-0436">Ligase</keyword>
<feature type="region of interest" description="Phosphopantothenoylcysteine decarboxylase" evidence="3">
    <location>
        <begin position="1"/>
        <end position="189"/>
    </location>
</feature>
<comment type="pathway">
    <text evidence="3 4">Cofactor biosynthesis; coenzyme A biosynthesis; CoA from (R)-pantothenate: step 2/5.</text>
</comment>
<dbReference type="AlphaFoldDB" id="A0A094J8T8"/>
<evidence type="ECO:0000256" key="3">
    <source>
        <dbReference type="HAMAP-Rule" id="MF_02225"/>
    </source>
</evidence>
<feature type="binding site" evidence="3">
    <location>
        <position position="324"/>
    </location>
    <ligand>
        <name>CTP</name>
        <dbReference type="ChEBI" id="CHEBI:37563"/>
    </ligand>
</feature>
<dbReference type="GO" id="GO:0015941">
    <property type="term" value="P:pantothenate catabolic process"/>
    <property type="evidence" value="ECO:0007669"/>
    <property type="project" value="InterPro"/>
</dbReference>
<dbReference type="GO" id="GO:0010181">
    <property type="term" value="F:FMN binding"/>
    <property type="evidence" value="ECO:0007669"/>
    <property type="project" value="UniProtKB-UniRule"/>
</dbReference>
<feature type="binding site" evidence="3">
    <location>
        <position position="342"/>
    </location>
    <ligand>
        <name>CTP</name>
        <dbReference type="ChEBI" id="CHEBI:37563"/>
    </ligand>
</feature>
<comment type="cofactor">
    <cofactor evidence="3">
        <name>FMN</name>
        <dbReference type="ChEBI" id="CHEBI:58210"/>
    </cofactor>
    <text evidence="3">Binds 1 FMN per subunit.</text>
</comment>
<dbReference type="InterPro" id="IPR036551">
    <property type="entry name" value="Flavin_trans-like"/>
</dbReference>
<keyword evidence="3" id="KW-0460">Magnesium</keyword>
<protein>
    <recommendedName>
        <fullName evidence="3">Coenzyme A biosynthesis bifunctional protein CoaBC</fullName>
    </recommendedName>
    <alternativeName>
        <fullName evidence="3">DNA/pantothenate metabolism flavoprotein</fullName>
    </alternativeName>
    <alternativeName>
        <fullName evidence="3">Phosphopantothenoylcysteine synthetase/decarboxylase</fullName>
        <shortName evidence="3">PPCS-PPCDC</shortName>
    </alternativeName>
    <domain>
        <recommendedName>
            <fullName evidence="3">Phosphopantothenoylcysteine decarboxylase</fullName>
            <shortName evidence="3">PPC decarboxylase</shortName>
            <shortName evidence="3">PPC-DC</shortName>
            <ecNumber evidence="3">4.1.1.36</ecNumber>
        </recommendedName>
        <alternativeName>
            <fullName evidence="3">CoaC</fullName>
        </alternativeName>
    </domain>
    <domain>
        <recommendedName>
            <fullName evidence="3">Phosphopantothenate--cysteine ligase</fullName>
            <ecNumber evidence="3">6.3.2.5</ecNumber>
        </recommendedName>
        <alternativeName>
            <fullName evidence="3">CoaB</fullName>
        </alternativeName>
        <alternativeName>
            <fullName evidence="3">Phosphopantothenoylcysteine synthetase</fullName>
            <shortName evidence="3">PPC synthetase</shortName>
            <shortName evidence="3">PPC-S</shortName>
        </alternativeName>
    </domain>
</protein>
<feature type="binding site" evidence="3">
    <location>
        <position position="288"/>
    </location>
    <ligand>
        <name>CTP</name>
        <dbReference type="ChEBI" id="CHEBI:37563"/>
    </ligand>
</feature>
<dbReference type="InterPro" id="IPR005252">
    <property type="entry name" value="CoaBC"/>
</dbReference>
<dbReference type="HAMAP" id="MF_02225">
    <property type="entry name" value="CoaBC"/>
    <property type="match status" value="1"/>
</dbReference>
<dbReference type="InterPro" id="IPR003382">
    <property type="entry name" value="Flavoprotein"/>
</dbReference>
<dbReference type="NCBIfam" id="TIGR00521">
    <property type="entry name" value="coaBC_dfp"/>
    <property type="match status" value="1"/>
</dbReference>
<feature type="binding site" evidence="3">
    <location>
        <position position="278"/>
    </location>
    <ligand>
        <name>CTP</name>
        <dbReference type="ChEBI" id="CHEBI:37563"/>
    </ligand>
</feature>
<evidence type="ECO:0000313" key="7">
    <source>
        <dbReference type="EMBL" id="KFZ36330.1"/>
    </source>
</evidence>
<dbReference type="RefSeq" id="WP_037445204.1">
    <property type="nucleotide sequence ID" value="NZ_JPEO01000019.1"/>
</dbReference>
<evidence type="ECO:0000256" key="4">
    <source>
        <dbReference type="RuleBase" id="RU364078"/>
    </source>
</evidence>
<dbReference type="GO" id="GO:0004633">
    <property type="term" value="F:phosphopantothenoylcysteine decarboxylase activity"/>
    <property type="evidence" value="ECO:0007669"/>
    <property type="project" value="UniProtKB-UniRule"/>
</dbReference>
<dbReference type="EC" id="6.3.2.5" evidence="3"/>
<keyword evidence="3 4" id="KW-0288">FMN</keyword>
<organism evidence="7 8">
    <name type="scientific">Shewanella mangrovi</name>
    <dbReference type="NCBI Taxonomy" id="1515746"/>
    <lineage>
        <taxon>Bacteria</taxon>
        <taxon>Pseudomonadati</taxon>
        <taxon>Pseudomonadota</taxon>
        <taxon>Gammaproteobacteria</taxon>
        <taxon>Alteromonadales</taxon>
        <taxon>Shewanellaceae</taxon>
        <taxon>Shewanella</taxon>
    </lineage>
</organism>
<dbReference type="Pfam" id="PF04127">
    <property type="entry name" value="DFP"/>
    <property type="match status" value="1"/>
</dbReference>
<comment type="function">
    <text evidence="4">Catalyzes two steps in the biosynthesis of coenzyme A. In the first step cysteine is conjugated to 4'-phosphopantothenate to form 4-phosphopantothenoylcysteine, in the latter compound is decarboxylated to form 4'-phosphopantotheine.</text>
</comment>
<dbReference type="Proteomes" id="UP000029264">
    <property type="component" value="Unassembled WGS sequence"/>
</dbReference>
<evidence type="ECO:0000256" key="2">
    <source>
        <dbReference type="ARBA" id="ARBA00023239"/>
    </source>
</evidence>
<evidence type="ECO:0000256" key="1">
    <source>
        <dbReference type="ARBA" id="ARBA00022793"/>
    </source>
</evidence>
<feature type="region of interest" description="Phosphopantothenate--cysteine ligase" evidence="3">
    <location>
        <begin position="190"/>
        <end position="404"/>
    </location>
</feature>
<name>A0A094J8T8_9GAMM</name>
<dbReference type="EMBL" id="JPEO01000019">
    <property type="protein sequence ID" value="KFZ36330.1"/>
    <property type="molecule type" value="Genomic_DNA"/>
</dbReference>
<comment type="catalytic activity">
    <reaction evidence="3 4">
        <text>(R)-4'-phosphopantothenate + L-cysteine + CTP = N-[(R)-4-phosphopantothenoyl]-L-cysteine + CMP + diphosphate + H(+)</text>
        <dbReference type="Rhea" id="RHEA:19397"/>
        <dbReference type="ChEBI" id="CHEBI:10986"/>
        <dbReference type="ChEBI" id="CHEBI:15378"/>
        <dbReference type="ChEBI" id="CHEBI:33019"/>
        <dbReference type="ChEBI" id="CHEBI:35235"/>
        <dbReference type="ChEBI" id="CHEBI:37563"/>
        <dbReference type="ChEBI" id="CHEBI:59458"/>
        <dbReference type="ChEBI" id="CHEBI:60377"/>
        <dbReference type="EC" id="6.3.2.5"/>
    </reaction>
</comment>
<dbReference type="OrthoDB" id="9802554at2"/>
<dbReference type="PANTHER" id="PTHR14359">
    <property type="entry name" value="HOMO-OLIGOMERIC FLAVIN CONTAINING CYS DECARBOXYLASE FAMILY"/>
    <property type="match status" value="1"/>
</dbReference>
<keyword evidence="2 3" id="KW-0456">Lyase</keyword>
<feature type="binding site" evidence="3">
    <location>
        <begin position="272"/>
        <end position="274"/>
    </location>
    <ligand>
        <name>CTP</name>
        <dbReference type="ChEBI" id="CHEBI:37563"/>
    </ligand>
</feature>
<dbReference type="Gene3D" id="3.40.50.1950">
    <property type="entry name" value="Flavin prenyltransferase-like"/>
    <property type="match status" value="1"/>
</dbReference>
<dbReference type="InterPro" id="IPR007085">
    <property type="entry name" value="DNA/pantothenate-metab_flavo_C"/>
</dbReference>
<gene>
    <name evidence="3" type="primary">coaBC</name>
    <name evidence="7" type="ORF">HR45_16870</name>
</gene>
<dbReference type="STRING" id="1515746.HR45_16870"/>
<comment type="function">
    <text evidence="3">Catalyzes two sequential steps in the biosynthesis of coenzyme A. In the first step cysteine is conjugated to 4'-phosphopantothenate to form 4-phosphopantothenoylcysteine. In the second step the latter compound is decarboxylated to form 4'-phosphopantotheine.</text>
</comment>
<sequence>MSLNNKKILVGIGGGIAAYKCAELVRRLKDKGADVRVVMSQSAKEFITPLTLQAVSGHPVASQLLDPSAEAGMSHIELGRWADLFIVAPATANLIARFRTGMADELLTTLALATTAPLAICPAMNQQMYLNAATQENLAVLRQRGMPIWGPASGSQACGEVGPGRMLQPDEIVELAEQFFEAPILAGKKLLLTAGPTREALDPVRYISNHSSGKMGFAIASAAAAMGADVTLVSGPVNLTTPANVTRIDVESAQQMFDAVMQHINEQDIFIGCAAVADYRAATAAEQKMKKTSAEQTLQLTLVQNPDILASVAALDVRPYTVGFAAETDNVDQYAKQKLARKNLDMIAANDVSEQGLGFNSDSNALKVFTNSSCEELPATDKLALAKQLLKLIADKINHHENSN</sequence>
<dbReference type="UniPathway" id="UPA00241">
    <property type="reaction ID" value="UER00353"/>
</dbReference>
<evidence type="ECO:0000259" key="6">
    <source>
        <dbReference type="Pfam" id="PF04127"/>
    </source>
</evidence>
<keyword evidence="8" id="KW-1185">Reference proteome</keyword>
<reference evidence="7 8" key="1">
    <citation type="submission" date="2014-06" db="EMBL/GenBank/DDBJ databases">
        <title>Shewanella sp. YQH10.</title>
        <authorList>
            <person name="Liu Y."/>
            <person name="Zeng R."/>
        </authorList>
    </citation>
    <scope>NUCLEOTIDE SEQUENCE [LARGE SCALE GENOMIC DNA]</scope>
    <source>
        <strain evidence="7 8">YQH10</strain>
    </source>
</reference>
<evidence type="ECO:0000313" key="8">
    <source>
        <dbReference type="Proteomes" id="UP000029264"/>
    </source>
</evidence>
<dbReference type="EC" id="4.1.1.36" evidence="3"/>